<proteinExistence type="predicted"/>
<name>A0A8S1P9X1_PARPR</name>
<keyword evidence="3" id="KW-1185">Reference proteome</keyword>
<sequence length="308" mass="35582">MKYSKIPLTTSPLYLKNNLTSTEQYMAFLSYNADKLKLNVVNKKTKEVRLISIEDQSIPTSIQYMSDQTLIVTTMNGYYLYSENGQQQYHKLRNQLGDISQFFISATLIIPENQQPFYAIGFENKIIFIDQKTPKQEFFGVNLKNIQPTCLTSYYQYLIYGDSKGYIHQNKCLAIQQVTETKSLDLQSKDTTILSVQILEKKDSQPKIFIIVADFIGRLTIVDLINWEILSIINSHIKPITSLAINQQKEYFISGSDDTFINIWKLNQNLQPQLIQSHHLDDTIIVGITNDIFVAAYDQQELLYIENN</sequence>
<dbReference type="EMBL" id="CAJJDM010000114">
    <property type="protein sequence ID" value="CAD8099902.1"/>
    <property type="molecule type" value="Genomic_DNA"/>
</dbReference>
<feature type="repeat" description="WD" evidence="1">
    <location>
        <begin position="233"/>
        <end position="267"/>
    </location>
</feature>
<evidence type="ECO:0000313" key="2">
    <source>
        <dbReference type="EMBL" id="CAD8099902.1"/>
    </source>
</evidence>
<dbReference type="InterPro" id="IPR001680">
    <property type="entry name" value="WD40_rpt"/>
</dbReference>
<protein>
    <submittedName>
        <fullName evidence="2">Uncharacterized protein</fullName>
    </submittedName>
</protein>
<evidence type="ECO:0000256" key="1">
    <source>
        <dbReference type="PROSITE-ProRule" id="PRU00221"/>
    </source>
</evidence>
<reference evidence="2" key="1">
    <citation type="submission" date="2021-01" db="EMBL/GenBank/DDBJ databases">
        <authorList>
            <consortium name="Genoscope - CEA"/>
            <person name="William W."/>
        </authorList>
    </citation>
    <scope>NUCLEOTIDE SEQUENCE</scope>
</reference>
<evidence type="ECO:0000313" key="3">
    <source>
        <dbReference type="Proteomes" id="UP000688137"/>
    </source>
</evidence>
<organism evidence="2 3">
    <name type="scientific">Paramecium primaurelia</name>
    <dbReference type="NCBI Taxonomy" id="5886"/>
    <lineage>
        <taxon>Eukaryota</taxon>
        <taxon>Sar</taxon>
        <taxon>Alveolata</taxon>
        <taxon>Ciliophora</taxon>
        <taxon>Intramacronucleata</taxon>
        <taxon>Oligohymenophorea</taxon>
        <taxon>Peniculida</taxon>
        <taxon>Parameciidae</taxon>
        <taxon>Paramecium</taxon>
    </lineage>
</organism>
<dbReference type="AlphaFoldDB" id="A0A8S1P9X1"/>
<dbReference type="PROSITE" id="PS50082">
    <property type="entry name" value="WD_REPEATS_2"/>
    <property type="match status" value="1"/>
</dbReference>
<dbReference type="PROSITE" id="PS50294">
    <property type="entry name" value="WD_REPEATS_REGION"/>
    <property type="match status" value="1"/>
</dbReference>
<accession>A0A8S1P9X1</accession>
<dbReference type="OMA" id="YIHQNKC"/>
<keyword evidence="1" id="KW-0853">WD repeat</keyword>
<comment type="caution">
    <text evidence="2">The sequence shown here is derived from an EMBL/GenBank/DDBJ whole genome shotgun (WGS) entry which is preliminary data.</text>
</comment>
<dbReference type="SMART" id="SM00320">
    <property type="entry name" value="WD40"/>
    <property type="match status" value="1"/>
</dbReference>
<dbReference type="Proteomes" id="UP000688137">
    <property type="component" value="Unassembled WGS sequence"/>
</dbReference>
<gene>
    <name evidence="2" type="ORF">PPRIM_AZ9-3.1.T1110017</name>
</gene>